<comment type="caution">
    <text evidence="2">The sequence shown here is derived from an EMBL/GenBank/DDBJ whole genome shotgun (WGS) entry which is preliminary data.</text>
</comment>
<evidence type="ECO:0000313" key="2">
    <source>
        <dbReference type="EMBL" id="GFO87697.1"/>
    </source>
</evidence>
<dbReference type="Pfam" id="PF18739">
    <property type="entry name" value="HEPN_Apea"/>
    <property type="match status" value="1"/>
</dbReference>
<organism evidence="2 3">
    <name type="scientific">Butyricicoccus faecihominis</name>
    <dbReference type="NCBI Taxonomy" id="1712515"/>
    <lineage>
        <taxon>Bacteria</taxon>
        <taxon>Bacillati</taxon>
        <taxon>Bacillota</taxon>
        <taxon>Clostridia</taxon>
        <taxon>Eubacteriales</taxon>
        <taxon>Butyricicoccaceae</taxon>
        <taxon>Butyricicoccus</taxon>
    </lineage>
</organism>
<sequence length="294" mass="34300">MEFIVRECPNNGILGGPFEKTITAYIGQQHSLAEISIEQFGERIITVHTVEDASIYDLHHLYFDLKRLIMLMDGQFYPITSVTQDGVEITTSIQKKLLPNYFSADFMIGENNRLINFDEVLSETLFSNWCLIQEELDIVHNTALYCLSRVEMPVDMKCAFLIEAFIGVGEIIQSKKSEFVLPKRKSREESQLGLDLKYIISHYGQEIFRGEYQKDLEGFVQILVNSRNRIAHIKSKQNRKFLNGDESVLYLHKLSLMYRIILLDLLDIPLNRYKERLSNRIETINCWWADRCDQ</sequence>
<protein>
    <recommendedName>
        <fullName evidence="1">Apea-like HEPN domain-containing protein</fullName>
    </recommendedName>
</protein>
<gene>
    <name evidence="2" type="ORF">BUFA31_08610</name>
</gene>
<name>A0ABQ1DYB0_9FIRM</name>
<accession>A0ABQ1DYB0</accession>
<evidence type="ECO:0000259" key="1">
    <source>
        <dbReference type="Pfam" id="PF18739"/>
    </source>
</evidence>
<dbReference type="EMBL" id="BLYJ01000008">
    <property type="protein sequence ID" value="GFO87697.1"/>
    <property type="molecule type" value="Genomic_DNA"/>
</dbReference>
<reference evidence="2 3" key="1">
    <citation type="submission" date="2020-06" db="EMBL/GenBank/DDBJ databases">
        <title>Characterization of fructooligosaccharide metabolism and fructooligosaccharide-degrading enzymes in human commensal butyrate producers.</title>
        <authorList>
            <person name="Tanno H."/>
            <person name="Fujii T."/>
            <person name="Hirano K."/>
            <person name="Maeno S."/>
            <person name="Tonozuka T."/>
            <person name="Sakamoto M."/>
            <person name="Ohkuma M."/>
            <person name="Tochio T."/>
            <person name="Endo A."/>
        </authorList>
    </citation>
    <scope>NUCLEOTIDE SEQUENCE [LARGE SCALE GENOMIC DNA]</scope>
    <source>
        <strain evidence="2 3">JCM 31056</strain>
    </source>
</reference>
<dbReference type="Proteomes" id="UP000620147">
    <property type="component" value="Unassembled WGS sequence"/>
</dbReference>
<dbReference type="RefSeq" id="WP_118359328.1">
    <property type="nucleotide sequence ID" value="NZ_BLYJ01000008.1"/>
</dbReference>
<proteinExistence type="predicted"/>
<feature type="domain" description="Apea-like HEPN" evidence="1">
    <location>
        <begin position="188"/>
        <end position="269"/>
    </location>
</feature>
<dbReference type="InterPro" id="IPR041229">
    <property type="entry name" value="HEPN_Apea"/>
</dbReference>
<keyword evidence="3" id="KW-1185">Reference proteome</keyword>
<evidence type="ECO:0000313" key="3">
    <source>
        <dbReference type="Proteomes" id="UP000620147"/>
    </source>
</evidence>